<dbReference type="EMBL" id="LT629695">
    <property type="protein sequence ID" value="SDH58122.1"/>
    <property type="molecule type" value="Genomic_DNA"/>
</dbReference>
<dbReference type="RefSeq" id="WP_092504133.1">
    <property type="nucleotide sequence ID" value="NZ_LT629695.1"/>
</dbReference>
<dbReference type="STRING" id="399736.SAMN04489720_1680"/>
<reference evidence="2" key="1">
    <citation type="submission" date="2016-10" db="EMBL/GenBank/DDBJ databases">
        <authorList>
            <person name="Varghese N."/>
            <person name="Submissions S."/>
        </authorList>
    </citation>
    <scope>NUCLEOTIDE SEQUENCE [LARGE SCALE GENOMIC DNA]</scope>
    <source>
        <strain evidence="2">DSM 22002</strain>
    </source>
</reference>
<evidence type="ECO:0000313" key="2">
    <source>
        <dbReference type="Proteomes" id="UP000198822"/>
    </source>
</evidence>
<gene>
    <name evidence="1" type="ORF">SAMN04489720_1680</name>
</gene>
<dbReference type="Proteomes" id="UP000198822">
    <property type="component" value="Chromosome I"/>
</dbReference>
<dbReference type="InterPro" id="IPR012349">
    <property type="entry name" value="Split_barrel_FMN-bd"/>
</dbReference>
<protein>
    <submittedName>
        <fullName evidence="1">Negative transcriptional regulator, PaiB family</fullName>
    </submittedName>
</protein>
<dbReference type="PANTHER" id="PTHR35802:SF1">
    <property type="entry name" value="PROTEASE SYNTHASE AND SPORULATION PROTEIN PAI 2"/>
    <property type="match status" value="1"/>
</dbReference>
<accession>A0A1G8DKD3</accession>
<sequence length="246" mass="26230">MHTFPAYHAPDGRALVDLVTRTPFALAVTSQTGAPIATHLPVVLPPTLDPASVDTLVGQTLWSHMGRANRHWRAMRRHPEVLLIHTSTHGYVSPSLYGTPGAVPTVDYAAVHLTGTVRLMDDDEALDVVVQTVAQLEGQRGEAGGPTWDMAGSMDVFRDIITGVTAFAIEITGEQAVFKLSQDKPADIRGRVRDEFAGEGSFAGAGAIAGCPHADLAGLMDALPAEHVRRGHLPPLSTRVDGEDPR</sequence>
<dbReference type="Gene3D" id="2.30.110.10">
    <property type="entry name" value="Electron Transport, Fmn-binding Protein, Chain A"/>
    <property type="match status" value="1"/>
</dbReference>
<keyword evidence="2" id="KW-1185">Reference proteome</keyword>
<dbReference type="Pfam" id="PF04299">
    <property type="entry name" value="FMN_bind_2"/>
    <property type="match status" value="1"/>
</dbReference>
<organism evidence="1 2">
    <name type="scientific">Agrococcus jejuensis</name>
    <dbReference type="NCBI Taxonomy" id="399736"/>
    <lineage>
        <taxon>Bacteria</taxon>
        <taxon>Bacillati</taxon>
        <taxon>Actinomycetota</taxon>
        <taxon>Actinomycetes</taxon>
        <taxon>Micrococcales</taxon>
        <taxon>Microbacteriaceae</taxon>
        <taxon>Agrococcus</taxon>
    </lineage>
</organism>
<evidence type="ECO:0000313" key="1">
    <source>
        <dbReference type="EMBL" id="SDH58122.1"/>
    </source>
</evidence>
<dbReference type="PANTHER" id="PTHR35802">
    <property type="entry name" value="PROTEASE SYNTHASE AND SPORULATION PROTEIN PAI 2"/>
    <property type="match status" value="1"/>
</dbReference>
<dbReference type="SUPFAM" id="SSF50475">
    <property type="entry name" value="FMN-binding split barrel"/>
    <property type="match status" value="1"/>
</dbReference>
<name>A0A1G8DKD3_9MICO</name>
<dbReference type="InterPro" id="IPR007396">
    <property type="entry name" value="TR_PAI2-type"/>
</dbReference>
<dbReference type="AlphaFoldDB" id="A0A1G8DKD3"/>
<dbReference type="OrthoDB" id="9794948at2"/>
<proteinExistence type="predicted"/>